<accession>A0A5B2THQ9</accession>
<reference evidence="1 2" key="1">
    <citation type="journal article" date="2015" name="Int. J. Syst. Evol. Microbiol.">
        <title>Roseomonas oryzae sp. nov., isolated from paddy rhizosphere soil.</title>
        <authorList>
            <person name="Ramaprasad E.V."/>
            <person name="Sasikala Ch."/>
            <person name="Ramana Ch.V."/>
        </authorList>
    </citation>
    <scope>NUCLEOTIDE SEQUENCE [LARGE SCALE GENOMIC DNA]</scope>
    <source>
        <strain evidence="1 2">KCTC 42542</strain>
    </source>
</reference>
<evidence type="ECO:0000313" key="2">
    <source>
        <dbReference type="Proteomes" id="UP000322110"/>
    </source>
</evidence>
<evidence type="ECO:0000313" key="1">
    <source>
        <dbReference type="EMBL" id="KAA2213644.1"/>
    </source>
</evidence>
<dbReference type="AlphaFoldDB" id="A0A5B2THQ9"/>
<organism evidence="1 2">
    <name type="scientific">Teichococcus oryzae</name>
    <dbReference type="NCBI Taxonomy" id="1608942"/>
    <lineage>
        <taxon>Bacteria</taxon>
        <taxon>Pseudomonadati</taxon>
        <taxon>Pseudomonadota</taxon>
        <taxon>Alphaproteobacteria</taxon>
        <taxon>Acetobacterales</taxon>
        <taxon>Roseomonadaceae</taxon>
        <taxon>Roseomonas</taxon>
    </lineage>
</organism>
<sequence>MSSSPRLWADFSEPQQLVLSQEALRRAAETLASHAEILAREMEDGALLDRGGPDALRLFASVVRATHQEAFGPALRA</sequence>
<name>A0A5B2THQ9_9PROT</name>
<comment type="caution">
    <text evidence="1">The sequence shown here is derived from an EMBL/GenBank/DDBJ whole genome shotgun (WGS) entry which is preliminary data.</text>
</comment>
<dbReference type="OrthoDB" id="7285411at2"/>
<dbReference type="RefSeq" id="WP_149811301.1">
    <property type="nucleotide sequence ID" value="NZ_VUKA01000002.1"/>
</dbReference>
<dbReference type="EMBL" id="VUKA01000002">
    <property type="protein sequence ID" value="KAA2213644.1"/>
    <property type="molecule type" value="Genomic_DNA"/>
</dbReference>
<protein>
    <submittedName>
        <fullName evidence="1">Uncharacterized protein</fullName>
    </submittedName>
</protein>
<gene>
    <name evidence="1" type="ORF">F0Q34_06095</name>
</gene>
<keyword evidence="2" id="KW-1185">Reference proteome</keyword>
<dbReference type="Proteomes" id="UP000322110">
    <property type="component" value="Unassembled WGS sequence"/>
</dbReference>
<proteinExistence type="predicted"/>